<dbReference type="PROSITE" id="PS50817">
    <property type="entry name" value="INTEIN_N_TER"/>
    <property type="match status" value="1"/>
</dbReference>
<dbReference type="OrthoDB" id="6305173at2"/>
<dbReference type="PANTHER" id="PTHR38340:SF1">
    <property type="entry name" value="S-LAYER PROTEIN"/>
    <property type="match status" value="1"/>
</dbReference>
<accession>A0A1I1WSN9</accession>
<dbReference type="GO" id="GO:0005509">
    <property type="term" value="F:calcium ion binding"/>
    <property type="evidence" value="ECO:0007669"/>
    <property type="project" value="InterPro"/>
</dbReference>
<dbReference type="PANTHER" id="PTHR38340">
    <property type="entry name" value="S-LAYER PROTEIN"/>
    <property type="match status" value="1"/>
</dbReference>
<evidence type="ECO:0000313" key="4">
    <source>
        <dbReference type="EMBL" id="SFD98136.1"/>
    </source>
</evidence>
<dbReference type="Proteomes" id="UP000198977">
    <property type="component" value="Unassembled WGS sequence"/>
</dbReference>
<name>A0A1I1WSN9_9RHOB</name>
<dbReference type="InterPro" id="IPR018511">
    <property type="entry name" value="Hemolysin-typ_Ca-bd_CS"/>
</dbReference>
<comment type="subcellular location">
    <subcellularLocation>
        <location evidence="1">Secreted</location>
    </subcellularLocation>
</comment>
<dbReference type="SUPFAM" id="SSF51294">
    <property type="entry name" value="Hedgehog/intein (Hint) domain"/>
    <property type="match status" value="1"/>
</dbReference>
<feature type="domain" description="Hedgehog/Intein (Hint)" evidence="3">
    <location>
        <begin position="719"/>
        <end position="863"/>
    </location>
</feature>
<dbReference type="GO" id="GO:0005576">
    <property type="term" value="C:extracellular region"/>
    <property type="evidence" value="ECO:0007669"/>
    <property type="project" value="UniProtKB-SubCell"/>
</dbReference>
<dbReference type="Pfam" id="PF00353">
    <property type="entry name" value="HemolysinCabind"/>
    <property type="match status" value="4"/>
</dbReference>
<reference evidence="4 5" key="1">
    <citation type="submission" date="2016-10" db="EMBL/GenBank/DDBJ databases">
        <authorList>
            <person name="de Groot N.N."/>
        </authorList>
    </citation>
    <scope>NUCLEOTIDE SEQUENCE [LARGE SCALE GENOMIC DNA]</scope>
    <source>
        <strain evidence="4 5">DSM 11443</strain>
    </source>
</reference>
<dbReference type="GO" id="GO:0016539">
    <property type="term" value="P:intein-mediated protein splicing"/>
    <property type="evidence" value="ECO:0007669"/>
    <property type="project" value="InterPro"/>
</dbReference>
<dbReference type="EMBL" id="FOMW01000004">
    <property type="protein sequence ID" value="SFD98136.1"/>
    <property type="molecule type" value="Genomic_DNA"/>
</dbReference>
<keyword evidence="2" id="KW-0964">Secreted</keyword>
<dbReference type="STRING" id="74348.SAMN04488523_104127"/>
<protein>
    <submittedName>
        <fullName evidence="4">Ca2+-binding protein, RTX toxin-related</fullName>
    </submittedName>
</protein>
<dbReference type="PRINTS" id="PR00313">
    <property type="entry name" value="CABNDNGRPT"/>
</dbReference>
<dbReference type="PROSITE" id="PS00330">
    <property type="entry name" value="HEMOLYSIN_CALCIUM"/>
    <property type="match status" value="6"/>
</dbReference>
<evidence type="ECO:0000259" key="3">
    <source>
        <dbReference type="Pfam" id="PF13403"/>
    </source>
</evidence>
<dbReference type="Pfam" id="PF13403">
    <property type="entry name" value="Hint_2"/>
    <property type="match status" value="1"/>
</dbReference>
<keyword evidence="5" id="KW-1185">Reference proteome</keyword>
<dbReference type="InterPro" id="IPR028992">
    <property type="entry name" value="Hedgehog/Intein_dom"/>
</dbReference>
<organism evidence="4 5">
    <name type="scientific">Sulfitobacter brevis</name>
    <dbReference type="NCBI Taxonomy" id="74348"/>
    <lineage>
        <taxon>Bacteria</taxon>
        <taxon>Pseudomonadati</taxon>
        <taxon>Pseudomonadota</taxon>
        <taxon>Alphaproteobacteria</taxon>
        <taxon>Rhodobacterales</taxon>
        <taxon>Roseobacteraceae</taxon>
        <taxon>Sulfitobacter</taxon>
    </lineage>
</organism>
<dbReference type="RefSeq" id="WP_093923057.1">
    <property type="nucleotide sequence ID" value="NZ_FOMW01000004.1"/>
</dbReference>
<dbReference type="Gene3D" id="2.170.16.10">
    <property type="entry name" value="Hedgehog/Intein (Hint) domain"/>
    <property type="match status" value="1"/>
</dbReference>
<gene>
    <name evidence="4" type="ORF">SAMN04488523_104127</name>
</gene>
<evidence type="ECO:0000256" key="1">
    <source>
        <dbReference type="ARBA" id="ARBA00004613"/>
    </source>
</evidence>
<sequence length="917" mass="93321">MAVGYLVSLGNGRLDSGDSINTSVTTFTPTQSWGAGTWKYSGDDANGDKVKNLIEPGKYYADAAGNIYFIPDGPFPMSMKSANTQSVPPEPTDDGIVAGTAGDDVIDASYTGDPDGEVVDGNDAVGVAPPSAAQFNWTDYGDEQDLRGGITQDTGNVSVTVSYSDVQTNENFSAETSGGNDAIYVAPGETFNNNSAGYLFANGSPDPTTVAFDFAANAGSGFENGVENVRFRISDIDGLNNNGNNFRDIVTVRAYDIDGNEIAITITPGGNHTLNGNTITAGLSNGSAADASGSALYEIAGPVARIEILYQNGGTTQQAIYFSDILFDAVPLGSNDDSIDAGAGNDVVLAGYGNDTVNGGTGNDTISGESGNDSLIGGLGNDSISGGAGNDTLLGGDGADTLDGGTGNDSLVGGAGNDSLSGGAGNDTLLGGAGADTLNGGAGNDSIIGGTGSDHITLTDGFGIDTIDGSDDVGNGDVDVLDASAVTTNVVLDFSAVSGADSESGTLTSGSNIATFDNIENVVLGSGNDTVIGSSGNDNIDAGAGNDSISLGAGNDTVYFSSGSDTIDGGTGNDTYDASGASSLDNETISVVVDSTGTGTVTKVNDGSVDTVTGLETFIADEAAAEADAITLTGDFDRTTVQGLSDASVGTFDTIEFGVVNFGGAGEPTLSQLLSGTYVHPTHGVINPFGTIQITSGDESGQVGNIAFENFETITFSVVCFAEGTLIDTMNGQRRVEEITVDDMVLTQDKGPQPAMWTRAKWHPIEKSEAADYPVLIAQGALGENRPAADLIVSPQHRILVGGQGQLEDLFESEQLVPAKALTSLPRIREMKGKSGIKWVHFAFENHEIVTANGCATESLLLGEMVTNGFSAAERAEVTTIFGPATTPGTALNGAPVRPLIGAGKARRMIHEARLVA</sequence>
<dbReference type="InterPro" id="IPR011049">
    <property type="entry name" value="Serralysin-like_metalloprot_C"/>
</dbReference>
<dbReference type="SUPFAM" id="SSF51120">
    <property type="entry name" value="beta-Roll"/>
    <property type="match status" value="3"/>
</dbReference>
<proteinExistence type="predicted"/>
<dbReference type="InterPro" id="IPR050557">
    <property type="entry name" value="RTX_toxin/Mannuronan_C5-epim"/>
</dbReference>
<dbReference type="InterPro" id="IPR036844">
    <property type="entry name" value="Hint_dom_sf"/>
</dbReference>
<evidence type="ECO:0000313" key="5">
    <source>
        <dbReference type="Proteomes" id="UP000198977"/>
    </source>
</evidence>
<dbReference type="AlphaFoldDB" id="A0A1I1WSN9"/>
<evidence type="ECO:0000256" key="2">
    <source>
        <dbReference type="ARBA" id="ARBA00022525"/>
    </source>
</evidence>
<dbReference type="InterPro" id="IPR006141">
    <property type="entry name" value="Intein_N"/>
</dbReference>
<dbReference type="InterPro" id="IPR001343">
    <property type="entry name" value="Hemolysn_Ca-bd"/>
</dbReference>
<dbReference type="Gene3D" id="2.150.10.10">
    <property type="entry name" value="Serralysin-like metalloprotease, C-terminal"/>
    <property type="match status" value="3"/>
</dbReference>